<dbReference type="CDD" id="cd15831">
    <property type="entry name" value="BTAD"/>
    <property type="match status" value="1"/>
</dbReference>
<dbReference type="Gene3D" id="1.25.40.10">
    <property type="entry name" value="Tetratricopeptide repeat domain"/>
    <property type="match status" value="3"/>
</dbReference>
<dbReference type="Proteomes" id="UP000238362">
    <property type="component" value="Unassembled WGS sequence"/>
</dbReference>
<evidence type="ECO:0000259" key="5">
    <source>
        <dbReference type="PROSITE" id="PS51755"/>
    </source>
</evidence>
<dbReference type="RefSeq" id="WP_106180965.1">
    <property type="nucleotide sequence ID" value="NZ_PVNH01000010.1"/>
</dbReference>
<comment type="similarity">
    <text evidence="1">Belongs to the AfsR/DnrI/RedD regulatory family.</text>
</comment>
<proteinExistence type="inferred from homology"/>
<dbReference type="PANTHER" id="PTHR47691:SF3">
    <property type="entry name" value="HTH-TYPE TRANSCRIPTIONAL REGULATOR RV0890C-RELATED"/>
    <property type="match status" value="1"/>
</dbReference>
<keyword evidence="2 3" id="KW-0238">DNA-binding</keyword>
<dbReference type="InterPro" id="IPR058852">
    <property type="entry name" value="HTH_77"/>
</dbReference>
<dbReference type="AlphaFoldDB" id="A0A2T0LP49"/>
<organism evidence="6 7">
    <name type="scientific">Prauserella shujinwangii</name>
    <dbReference type="NCBI Taxonomy" id="1453103"/>
    <lineage>
        <taxon>Bacteria</taxon>
        <taxon>Bacillati</taxon>
        <taxon>Actinomycetota</taxon>
        <taxon>Actinomycetes</taxon>
        <taxon>Pseudonocardiales</taxon>
        <taxon>Pseudonocardiaceae</taxon>
        <taxon>Prauserella</taxon>
    </lineage>
</organism>
<evidence type="ECO:0000256" key="1">
    <source>
        <dbReference type="ARBA" id="ARBA00005820"/>
    </source>
</evidence>
<dbReference type="PANTHER" id="PTHR47691">
    <property type="entry name" value="REGULATOR-RELATED"/>
    <property type="match status" value="1"/>
</dbReference>
<evidence type="ECO:0000256" key="4">
    <source>
        <dbReference type="SAM" id="MobiDB-lite"/>
    </source>
</evidence>
<evidence type="ECO:0000256" key="3">
    <source>
        <dbReference type="PROSITE-ProRule" id="PRU01091"/>
    </source>
</evidence>
<evidence type="ECO:0000313" key="7">
    <source>
        <dbReference type="Proteomes" id="UP000238362"/>
    </source>
</evidence>
<feature type="region of interest" description="Disordered" evidence="4">
    <location>
        <begin position="1059"/>
        <end position="1085"/>
    </location>
</feature>
<dbReference type="SUPFAM" id="SSF52540">
    <property type="entry name" value="P-loop containing nucleoside triphosphate hydrolases"/>
    <property type="match status" value="1"/>
</dbReference>
<dbReference type="InterPro" id="IPR005158">
    <property type="entry name" value="BTAD"/>
</dbReference>
<dbReference type="Pfam" id="PF03704">
    <property type="entry name" value="BTAD"/>
    <property type="match status" value="1"/>
</dbReference>
<dbReference type="GO" id="GO:0003677">
    <property type="term" value="F:DNA binding"/>
    <property type="evidence" value="ECO:0007669"/>
    <property type="project" value="UniProtKB-UniRule"/>
</dbReference>
<name>A0A2T0LP49_9PSEU</name>
<gene>
    <name evidence="6" type="ORF">B0I33_110118</name>
</gene>
<dbReference type="Pfam" id="PF00486">
    <property type="entry name" value="Trans_reg_C"/>
    <property type="match status" value="1"/>
</dbReference>
<dbReference type="InterPro" id="IPR001867">
    <property type="entry name" value="OmpR/PhoB-type_DNA-bd"/>
</dbReference>
<evidence type="ECO:0000256" key="2">
    <source>
        <dbReference type="ARBA" id="ARBA00023125"/>
    </source>
</evidence>
<dbReference type="InterPro" id="IPR016032">
    <property type="entry name" value="Sig_transdc_resp-reg_C-effctor"/>
</dbReference>
<dbReference type="InterPro" id="IPR036388">
    <property type="entry name" value="WH-like_DNA-bd_sf"/>
</dbReference>
<dbReference type="PROSITE" id="PS51755">
    <property type="entry name" value="OMPR_PHOB"/>
    <property type="match status" value="1"/>
</dbReference>
<dbReference type="Pfam" id="PF25872">
    <property type="entry name" value="HTH_77"/>
    <property type="match status" value="1"/>
</dbReference>
<dbReference type="PRINTS" id="PR00364">
    <property type="entry name" value="DISEASERSIST"/>
</dbReference>
<dbReference type="GO" id="GO:0000160">
    <property type="term" value="P:phosphorelay signal transduction system"/>
    <property type="evidence" value="ECO:0007669"/>
    <property type="project" value="InterPro"/>
</dbReference>
<dbReference type="InterPro" id="IPR041664">
    <property type="entry name" value="AAA_16"/>
</dbReference>
<accession>A0A2T0LP49</accession>
<dbReference type="Gene3D" id="3.40.50.300">
    <property type="entry name" value="P-loop containing nucleotide triphosphate hydrolases"/>
    <property type="match status" value="1"/>
</dbReference>
<protein>
    <submittedName>
        <fullName evidence="6">Putative ATPase</fullName>
    </submittedName>
</protein>
<feature type="domain" description="OmpR/PhoB-type" evidence="5">
    <location>
        <begin position="1"/>
        <end position="96"/>
    </location>
</feature>
<dbReference type="InterPro" id="IPR027417">
    <property type="entry name" value="P-loop_NTPase"/>
</dbReference>
<dbReference type="Gene3D" id="1.10.10.10">
    <property type="entry name" value="Winged helix-like DNA-binding domain superfamily/Winged helix DNA-binding domain"/>
    <property type="match status" value="1"/>
</dbReference>
<dbReference type="SUPFAM" id="SSF48452">
    <property type="entry name" value="TPR-like"/>
    <property type="match status" value="3"/>
</dbReference>
<dbReference type="Pfam" id="PF13191">
    <property type="entry name" value="AAA_16"/>
    <property type="match status" value="1"/>
</dbReference>
<dbReference type="SMART" id="SM01043">
    <property type="entry name" value="BTAD"/>
    <property type="match status" value="1"/>
</dbReference>
<keyword evidence="7" id="KW-1185">Reference proteome</keyword>
<feature type="DNA-binding region" description="OmpR/PhoB-type" evidence="3">
    <location>
        <begin position="1"/>
        <end position="96"/>
    </location>
</feature>
<sequence>MRFGVLGPLAVWTAEGTEVRVPEAKVRALLADLMLHQGRPVPVERLAADLWGERLPGNPANTLQTKVSQLRRVLERAEPGGRALVVHRSAGYALEVPDEAVDAWRFRELTGRAAGTAEPGAKAALLAEAAALWRGPALADFAGEPFAAPLAHRLDEERLAALEELAEVRLALGEVDRVLADLADLVTRYPLRERLRALHMRALYRAGRQSEALAAYRELRQRLADELGLEPGSEVTELHQAILRQEPGLAPPSPRRVRATLPVPLTELVGREEAVREIRSLLGSTRLVTLTGPGGVGKTRLALETARRLADHVPDGVWLAELAGLDRRAPDREVAARVAEAVAAVLGVRDSTAAGARAPLPDRLADAVRDRDGLLVLDNCEQLVEPVAALVARLLRAAPELRVLVTSRQPLGLSGEVLWTVPPLGIPGAGHAGPARPAAEVLRSVREFSAVRLFAARAAAAAPGFRLGEENVHAVAAICRRLDGLPLALELAATRLRALGAHELLARLDDRFAVLAAGYRDAPPRQRTLRAVIDWSWELLDEPERVVLRRLAVHAESCALDAAEAVCAGGPVGSGEVVELLARLVDRSLVVGDDDGRGGRRYRLLESVAAYCLERLAEAGEAGAVRARHAAWYAALARDLEPRLRGPAQRDWLERLDAEAANMRSALDTTVRQGLAEEALRLACALTWYWFLRGRLGEARRSLRASLAVPGAEGTSARGAALAWLAGLDVLAGGRADLAAVATAREIPDAGPRARALWFLGYVLGTVGDLARAEELTALALESFRALDDGWGVAAALADGASQAMARGDLAGARDRAEESARRFRELGDRWGQLQASFALGVLAQIGGDYRAARREHEEGLRLARELGLWPEVSYQLSWLGRVALLTGDADRARELHERALRLAAGQGFAPGEMYARTGLALGARRAGDLDTAERELTVLLEWHRLQEGASGVALILAELGFVAELRGDPERACRLHREGLRVARAGGDPRAVALGLEGMAGVAALAGEHRAAARLLGTAGRIRERVGAPLPPAERGDVDRIAATARAALGERVFAEEYRTGGDEDWEEDADRDADPVAGSCPAS</sequence>
<dbReference type="OrthoDB" id="9812579at2"/>
<dbReference type="SMART" id="SM00862">
    <property type="entry name" value="Trans_reg_C"/>
    <property type="match status" value="1"/>
</dbReference>
<dbReference type="SUPFAM" id="SSF46894">
    <property type="entry name" value="C-terminal effector domain of the bipartite response regulators"/>
    <property type="match status" value="1"/>
</dbReference>
<evidence type="ECO:0000313" key="6">
    <source>
        <dbReference type="EMBL" id="PRX45019.1"/>
    </source>
</evidence>
<comment type="caution">
    <text evidence="6">The sequence shown here is derived from an EMBL/GenBank/DDBJ whole genome shotgun (WGS) entry which is preliminary data.</text>
</comment>
<feature type="compositionally biased region" description="Acidic residues" evidence="4">
    <location>
        <begin position="1064"/>
        <end position="1073"/>
    </location>
</feature>
<dbReference type="GO" id="GO:0006355">
    <property type="term" value="P:regulation of DNA-templated transcription"/>
    <property type="evidence" value="ECO:0007669"/>
    <property type="project" value="InterPro"/>
</dbReference>
<dbReference type="InterPro" id="IPR011990">
    <property type="entry name" value="TPR-like_helical_dom_sf"/>
</dbReference>
<dbReference type="EMBL" id="PVNH01000010">
    <property type="protein sequence ID" value="PRX45019.1"/>
    <property type="molecule type" value="Genomic_DNA"/>
</dbReference>
<reference evidence="6 7" key="1">
    <citation type="submission" date="2018-03" db="EMBL/GenBank/DDBJ databases">
        <title>Genomic Encyclopedia of Type Strains, Phase III (KMG-III): the genomes of soil and plant-associated and newly described type strains.</title>
        <authorList>
            <person name="Whitman W."/>
        </authorList>
    </citation>
    <scope>NUCLEOTIDE SEQUENCE [LARGE SCALE GENOMIC DNA]</scope>
    <source>
        <strain evidence="6 7">CGMCC 4.7125</strain>
    </source>
</reference>